<dbReference type="KEGG" id="ecas:ECBG_00095"/>
<organism evidence="1 2">
    <name type="scientific">Enterococcus casseliflavus EC20</name>
    <dbReference type="NCBI Taxonomy" id="565655"/>
    <lineage>
        <taxon>Bacteria</taxon>
        <taxon>Bacillati</taxon>
        <taxon>Bacillota</taxon>
        <taxon>Bacilli</taxon>
        <taxon>Lactobacillales</taxon>
        <taxon>Enterococcaceae</taxon>
        <taxon>Enterococcus</taxon>
    </lineage>
</organism>
<dbReference type="HOGENOM" id="CLU_161256_0_0_9"/>
<name>C9A5D4_ENTCA</name>
<keyword evidence="2" id="KW-1185">Reference proteome</keyword>
<evidence type="ECO:0000313" key="2">
    <source>
        <dbReference type="Proteomes" id="UP000012675"/>
    </source>
</evidence>
<dbReference type="GeneID" id="15141315"/>
<dbReference type="InterPro" id="IPR054275">
    <property type="entry name" value="DUF7006"/>
</dbReference>
<dbReference type="RefSeq" id="WP_015509099.1">
    <property type="nucleotide sequence ID" value="NC_020995.1"/>
</dbReference>
<reference evidence="1 2" key="2">
    <citation type="submission" date="2013-03" db="EMBL/GenBank/DDBJ databases">
        <title>The Genome Sequence of Enterococcus casseliflavus EC20 (899205).</title>
        <authorList>
            <consortium name="The Broad Institute Genomics Platform"/>
            <consortium name="The Broad Institute Genome Sequencing Center for Infectious Disease"/>
            <person name="Russ C."/>
            <person name="Feldgarden M."/>
            <person name="Gilmore M."/>
            <person name="Manson J."/>
            <person name="Palmer K."/>
            <person name="Carniol K."/>
            <person name="Walker B."/>
            <person name="Young S.K."/>
            <person name="Zeng Q."/>
            <person name="Gargeya S."/>
            <person name="Fitzgerald M."/>
            <person name="Haas B."/>
            <person name="Abouelleil A."/>
            <person name="Allen A.W."/>
            <person name="Alvarado L."/>
            <person name="Arachchi H.M."/>
            <person name="Berlin A.M."/>
            <person name="Chapman S.B."/>
            <person name="Gainer-Dewar J."/>
            <person name="Goldberg J."/>
            <person name="Griggs A."/>
            <person name="Gujja S."/>
            <person name="Hansen M."/>
            <person name="Howarth C."/>
            <person name="Imamovic A."/>
            <person name="Ireland A."/>
            <person name="Larimer J."/>
            <person name="McCowan C."/>
            <person name="Murphy C."/>
            <person name="Pearson M."/>
            <person name="Poon T.W."/>
            <person name="Priest M."/>
            <person name="Roberts A."/>
            <person name="Saif S."/>
            <person name="Shea T."/>
            <person name="Sisk P."/>
            <person name="Sykes S."/>
            <person name="Wortman J."/>
            <person name="Nusbaum C."/>
            <person name="Birren B."/>
        </authorList>
    </citation>
    <scope>NUCLEOTIDE SEQUENCE [LARGE SCALE GENOMIC DNA]</scope>
    <source>
        <strain evidence="1 2">EC20</strain>
    </source>
</reference>
<protein>
    <submittedName>
        <fullName evidence="1">Uncharacterized protein</fullName>
    </submittedName>
</protein>
<dbReference type="Pfam" id="PF22652">
    <property type="entry name" value="DUF7006"/>
    <property type="match status" value="1"/>
</dbReference>
<dbReference type="Proteomes" id="UP000012675">
    <property type="component" value="Chromosome"/>
</dbReference>
<sequence>MLAKKISEPNDYLAYSKKVLTTSGILVTYPKLAVYYFELCRAFNSVYKDRSKPFFDQMSALLSIDAQIQILLDLTETTRTDLCQEIGMNEEEVISMIRNDHKYYYRELTGVSRDQDPRWCLIYLSEE</sequence>
<proteinExistence type="predicted"/>
<dbReference type="eggNOG" id="ENOG503089B">
    <property type="taxonomic scope" value="Bacteria"/>
</dbReference>
<accession>C9A5D4</accession>
<dbReference type="EMBL" id="CP004856">
    <property type="protein sequence ID" value="EEV37826.1"/>
    <property type="molecule type" value="Genomic_DNA"/>
</dbReference>
<dbReference type="AlphaFoldDB" id="C9A5D4"/>
<gene>
    <name evidence="1" type="ORF">ECBG_00095</name>
</gene>
<reference evidence="1 2" key="1">
    <citation type="submission" date="2009-02" db="EMBL/GenBank/DDBJ databases">
        <authorList>
            <consortium name="The Broad Institute Genome Sequencing Platform"/>
            <person name="Feldgarden M."/>
            <person name="Young S.K."/>
            <person name="Kodira C.D."/>
            <person name="Zeng Q."/>
            <person name="Koehrsen M."/>
            <person name="Alvarado L."/>
            <person name="Berlin A."/>
            <person name="Borenstein D."/>
            <person name="Chen Z."/>
            <person name="Engels R."/>
            <person name="Freedman E."/>
            <person name="Gellesch M."/>
            <person name="Goldberg J."/>
            <person name="Griggs A."/>
            <person name="Gujja S."/>
            <person name="Heiman D."/>
            <person name="Hepburn T."/>
            <person name="Howarth C."/>
            <person name="Jen D."/>
            <person name="Larson L."/>
            <person name="Lewis B."/>
            <person name="Mehta T."/>
            <person name="Park D."/>
            <person name="Pearson M."/>
            <person name="Roberts A."/>
            <person name="Saif S."/>
            <person name="Shea T."/>
            <person name="Shenoy N."/>
            <person name="Sisk P."/>
            <person name="Stolte C."/>
            <person name="Sykes S."/>
            <person name="Walk T."/>
            <person name="White J."/>
            <person name="Yandava C."/>
            <person name="Gilmore M."/>
            <person name="Manson J."/>
            <person name="Palmer K."/>
            <person name="Carniol K."/>
            <person name="Lander E."/>
            <person name="Nusbaum C."/>
            <person name="Galagan J."/>
            <person name="Birren B."/>
        </authorList>
    </citation>
    <scope>NUCLEOTIDE SEQUENCE [LARGE SCALE GENOMIC DNA]</scope>
    <source>
        <strain evidence="1 2">EC20</strain>
    </source>
</reference>
<evidence type="ECO:0000313" key="1">
    <source>
        <dbReference type="EMBL" id="EEV37826.1"/>
    </source>
</evidence>